<dbReference type="SUPFAM" id="SSF109854">
    <property type="entry name" value="DinB/YfiT-like putative metalloenzymes"/>
    <property type="match status" value="1"/>
</dbReference>
<evidence type="ECO:0000259" key="1">
    <source>
        <dbReference type="Pfam" id="PF11716"/>
    </source>
</evidence>
<keyword evidence="3" id="KW-1185">Reference proteome</keyword>
<proteinExistence type="predicted"/>
<protein>
    <submittedName>
        <fullName evidence="2">Actinobacterial protein</fullName>
    </submittedName>
</protein>
<dbReference type="NCBIfam" id="TIGR03083">
    <property type="entry name" value="maleylpyruvate isomerase family mycothiol-dependent enzyme"/>
    <property type="match status" value="1"/>
</dbReference>
<reference evidence="2" key="2">
    <citation type="submission" date="2014-03" db="EMBL/GenBank/DDBJ databases">
        <authorList>
            <person name="Urmite Genomes"/>
        </authorList>
    </citation>
    <scope>NUCLEOTIDE SEQUENCE</scope>
    <source>
        <strain evidence="2">DSM 44829</strain>
    </source>
</reference>
<dbReference type="NCBIfam" id="TIGR03086">
    <property type="entry name" value="TIGR03086 family metal-binding protein"/>
    <property type="match status" value="1"/>
</dbReference>
<organism evidence="2 3">
    <name type="scientific">Mycolicibacterium cosmeticum</name>
    <dbReference type="NCBI Taxonomy" id="258533"/>
    <lineage>
        <taxon>Bacteria</taxon>
        <taxon>Bacillati</taxon>
        <taxon>Actinomycetota</taxon>
        <taxon>Actinomycetes</taxon>
        <taxon>Mycobacteriales</taxon>
        <taxon>Mycobacteriaceae</taxon>
        <taxon>Mycolicibacterium</taxon>
    </lineage>
</organism>
<dbReference type="InterPro" id="IPR024344">
    <property type="entry name" value="MDMPI_metal-binding"/>
</dbReference>
<dbReference type="Gene3D" id="1.20.120.450">
    <property type="entry name" value="dinb family like domain"/>
    <property type="match status" value="1"/>
</dbReference>
<dbReference type="GO" id="GO:0046872">
    <property type="term" value="F:metal ion binding"/>
    <property type="evidence" value="ECO:0007669"/>
    <property type="project" value="InterPro"/>
</dbReference>
<dbReference type="InterPro" id="IPR017517">
    <property type="entry name" value="Maleyloyr_isom"/>
</dbReference>
<evidence type="ECO:0000313" key="3">
    <source>
        <dbReference type="Proteomes" id="UP000028870"/>
    </source>
</evidence>
<dbReference type="Pfam" id="PF11716">
    <property type="entry name" value="MDMPI_N"/>
    <property type="match status" value="1"/>
</dbReference>
<evidence type="ECO:0000313" key="2">
    <source>
        <dbReference type="EMBL" id="CDO09968.1"/>
    </source>
</evidence>
<dbReference type="InterPro" id="IPR034660">
    <property type="entry name" value="DinB/YfiT-like"/>
</dbReference>
<reference evidence="2" key="1">
    <citation type="submission" date="2014-03" db="EMBL/GenBank/DDBJ databases">
        <title>Draft Genome Sequence of Mycobacterium cosmeticum DSM 44829.</title>
        <authorList>
            <person name="Croce O."/>
            <person name="Robert C."/>
            <person name="Raoult D."/>
            <person name="Drancourt M."/>
        </authorList>
    </citation>
    <scope>NUCLEOTIDE SEQUENCE [LARGE SCALE GENOMIC DNA]</scope>
    <source>
        <strain evidence="2">DSM 44829</strain>
    </source>
</reference>
<accession>W9AWS1</accession>
<comment type="caution">
    <text evidence="2">The sequence shown here is derived from an EMBL/GenBank/DDBJ whole genome shotgun (WGS) entry which is preliminary data.</text>
</comment>
<dbReference type="InterPro" id="IPR017520">
    <property type="entry name" value="CHP03086"/>
</dbReference>
<dbReference type="OrthoDB" id="5185819at2"/>
<name>W9AWS1_MYCCO</name>
<feature type="domain" description="Mycothiol-dependent maleylpyruvate isomerase metal-binding" evidence="1">
    <location>
        <begin position="23"/>
        <end position="141"/>
    </location>
</feature>
<dbReference type="EMBL" id="CCBB010000003">
    <property type="protein sequence ID" value="CDO09968.1"/>
    <property type="molecule type" value="Genomic_DNA"/>
</dbReference>
<dbReference type="Proteomes" id="UP000028870">
    <property type="component" value="Unassembled WGS sequence"/>
</dbReference>
<dbReference type="STRING" id="258533.BN977_04797"/>
<dbReference type="AlphaFoldDB" id="W9AWS1"/>
<gene>
    <name evidence="2" type="ORF">BN977_04797</name>
</gene>
<sequence length="212" mass="22364">MRMHTIDDLRPAHRTAVLATVPVVAAVSAEDLRRPTPCAGWDLTDLLAHMTVQHRGFAAAARGNGADAGVWDATAVRDALTRAPGDTYAAAAHDVLEAFAAPEAAQIPFALPEFGPGAVFPGAVAIGFHLIDYVVHGWDVAATLGQDYHLPTDVLEAALPLALMVPDGDYRSIPDAPFGPAHQGPAADVLDRIVAHLGRDPHWQPSRPPATH</sequence>
<dbReference type="eggNOG" id="ENOG5032GRJ">
    <property type="taxonomic scope" value="Bacteria"/>
</dbReference>